<dbReference type="EMBL" id="RCHU02000003">
    <property type="protein sequence ID" value="KAL3598648.1"/>
    <property type="molecule type" value="Genomic_DNA"/>
</dbReference>
<keyword evidence="2" id="KW-1185">Reference proteome</keyword>
<accession>A0ACC4CL26</accession>
<evidence type="ECO:0000313" key="2">
    <source>
        <dbReference type="Proteomes" id="UP000309997"/>
    </source>
</evidence>
<evidence type="ECO:0000313" key="1">
    <source>
        <dbReference type="EMBL" id="KAL3598648.1"/>
    </source>
</evidence>
<reference evidence="1 2" key="1">
    <citation type="journal article" date="2024" name="Plant Biotechnol. J.">
        <title>Genome and CRISPR/Cas9 system of a widespread forest tree (Populus alba) in the world.</title>
        <authorList>
            <person name="Liu Y.J."/>
            <person name="Jiang P.F."/>
            <person name="Han X.M."/>
            <person name="Li X.Y."/>
            <person name="Wang H.M."/>
            <person name="Wang Y.J."/>
            <person name="Wang X.X."/>
            <person name="Zeng Q.Y."/>
        </authorList>
    </citation>
    <scope>NUCLEOTIDE SEQUENCE [LARGE SCALE GENOMIC DNA]</scope>
    <source>
        <strain evidence="2">cv. PAL-ZL1</strain>
    </source>
</reference>
<name>A0ACC4CL26_POPAL</name>
<protein>
    <submittedName>
        <fullName evidence="1">Uncharacterized protein</fullName>
    </submittedName>
</protein>
<organism evidence="1 2">
    <name type="scientific">Populus alba</name>
    <name type="common">White poplar</name>
    <dbReference type="NCBI Taxonomy" id="43335"/>
    <lineage>
        <taxon>Eukaryota</taxon>
        <taxon>Viridiplantae</taxon>
        <taxon>Streptophyta</taxon>
        <taxon>Embryophyta</taxon>
        <taxon>Tracheophyta</taxon>
        <taxon>Spermatophyta</taxon>
        <taxon>Magnoliopsida</taxon>
        <taxon>eudicotyledons</taxon>
        <taxon>Gunneridae</taxon>
        <taxon>Pentapetalae</taxon>
        <taxon>rosids</taxon>
        <taxon>fabids</taxon>
        <taxon>Malpighiales</taxon>
        <taxon>Salicaceae</taxon>
        <taxon>Saliceae</taxon>
        <taxon>Populus</taxon>
    </lineage>
</organism>
<gene>
    <name evidence="1" type="ORF">D5086_006566</name>
</gene>
<dbReference type="Proteomes" id="UP000309997">
    <property type="component" value="Unassembled WGS sequence"/>
</dbReference>
<proteinExistence type="predicted"/>
<comment type="caution">
    <text evidence="1">The sequence shown here is derived from an EMBL/GenBank/DDBJ whole genome shotgun (WGS) entry which is preliminary data.</text>
</comment>
<sequence length="96" mass="10707">MHVSLSPSLIVDDLDLLLSLSTYKFIRYHAGAVQESHGGGATESVKIPNRRSINDDWSGVTRRLHDVSSYRGNSYHLELKCLVVKTMQDAQGSETF</sequence>